<protein>
    <submittedName>
        <fullName evidence="1">Uncharacterized protein</fullName>
    </submittedName>
</protein>
<sequence>MMRDKNRERRVRSEILDELANTPRGYMQPEKALAASLRLSIVPPPSDAEVLEALARLEADAMIHCDVSSLGEKRWCITGIGRAALYES</sequence>
<name>A0A9D2AHL1_9BACT</name>
<dbReference type="Proteomes" id="UP000823964">
    <property type="component" value="Unassembled WGS sequence"/>
</dbReference>
<reference evidence="1" key="1">
    <citation type="journal article" date="2021" name="PeerJ">
        <title>Extensive microbial diversity within the chicken gut microbiome revealed by metagenomics and culture.</title>
        <authorList>
            <person name="Gilroy R."/>
            <person name="Ravi A."/>
            <person name="Getino M."/>
            <person name="Pursley I."/>
            <person name="Horton D.L."/>
            <person name="Alikhan N.F."/>
            <person name="Baker D."/>
            <person name="Gharbi K."/>
            <person name="Hall N."/>
            <person name="Watson M."/>
            <person name="Adriaenssens E.M."/>
            <person name="Foster-Nyarko E."/>
            <person name="Jarju S."/>
            <person name="Secka A."/>
            <person name="Antonio M."/>
            <person name="Oren A."/>
            <person name="Chaudhuri R.R."/>
            <person name="La Ragione R."/>
            <person name="Hildebrand F."/>
            <person name="Pallen M.J."/>
        </authorList>
    </citation>
    <scope>NUCLEOTIDE SEQUENCE</scope>
    <source>
        <strain evidence="1">14975</strain>
    </source>
</reference>
<dbReference type="EMBL" id="DXFQ01000158">
    <property type="protein sequence ID" value="HIX20599.1"/>
    <property type="molecule type" value="Genomic_DNA"/>
</dbReference>
<reference evidence="1" key="2">
    <citation type="submission" date="2021-04" db="EMBL/GenBank/DDBJ databases">
        <authorList>
            <person name="Gilroy R."/>
        </authorList>
    </citation>
    <scope>NUCLEOTIDE SEQUENCE</scope>
    <source>
        <strain evidence="1">14975</strain>
    </source>
</reference>
<evidence type="ECO:0000313" key="2">
    <source>
        <dbReference type="Proteomes" id="UP000823964"/>
    </source>
</evidence>
<organism evidence="1 2">
    <name type="scientific">Candidatus Akkermansia intestinigallinarum</name>
    <dbReference type="NCBI Taxonomy" id="2838431"/>
    <lineage>
        <taxon>Bacteria</taxon>
        <taxon>Pseudomonadati</taxon>
        <taxon>Verrucomicrobiota</taxon>
        <taxon>Verrucomicrobiia</taxon>
        <taxon>Verrucomicrobiales</taxon>
        <taxon>Akkermansiaceae</taxon>
        <taxon>Akkermansia</taxon>
    </lineage>
</organism>
<accession>A0A9D2AHL1</accession>
<gene>
    <name evidence="1" type="ORF">H9862_08385</name>
</gene>
<proteinExistence type="predicted"/>
<dbReference type="AlphaFoldDB" id="A0A9D2AHL1"/>
<comment type="caution">
    <text evidence="1">The sequence shown here is derived from an EMBL/GenBank/DDBJ whole genome shotgun (WGS) entry which is preliminary data.</text>
</comment>
<evidence type="ECO:0000313" key="1">
    <source>
        <dbReference type="EMBL" id="HIX20599.1"/>
    </source>
</evidence>